<dbReference type="AlphaFoldDB" id="A0AA41QTP8"/>
<protein>
    <submittedName>
        <fullName evidence="6">Dienelactone hydrolase family protein</fullName>
    </submittedName>
</protein>
<feature type="region of interest" description="Disordered" evidence="3">
    <location>
        <begin position="441"/>
        <end position="468"/>
    </location>
</feature>
<keyword evidence="2 6" id="KW-0378">Hydrolase</keyword>
<dbReference type="Pfam" id="PF00156">
    <property type="entry name" value="Pribosyltran"/>
    <property type="match status" value="1"/>
</dbReference>
<keyword evidence="7" id="KW-1185">Reference proteome</keyword>
<sequence length="468" mass="49185">MVLFSDRVDAGRQLAERLEYLRGADTIVLGLPRGGVPVAAEVARVLGAPLDVILVRKLGVPFQPELAMGAIGEGGVRELNPDILSMASISDEELATVERRERAILDARVAELRAGRERIDVRGRTVVIVDDGIATGATARAAGDVARLHGANRVILAVPVASAEALVDLTGFDELVCVHVPRRLVAVGNHFIDFAATTDDEVTALLDAAARRIRTGRHAGGSGLDRDVEIPVGSVVLEGHLYLPENAPAVVVFAHGSGSSRHSPRNQFVADVLHRAGLGTLLLDLLTPGEESDRANVFDVGLLAGRLAAATEWLLERPDTRSCRIGYFGASTGAGAALWAAADADDRLAAIVSRGGRPDLAGDRLPEVTAPTLLIVGGADPGVLDLNRRARTRMRCRNRLAVIEGATHLFEEPGALATAANLASDWFVSYLLPGPDSGEAGESAGLVGVAEGDDATELRAQPESDVQH</sequence>
<dbReference type="RefSeq" id="WP_243011376.1">
    <property type="nucleotide sequence ID" value="NZ_JALGAR010000001.1"/>
</dbReference>
<dbReference type="Gene3D" id="3.40.50.2020">
    <property type="match status" value="1"/>
</dbReference>
<dbReference type="PANTHER" id="PTHR22946">
    <property type="entry name" value="DIENELACTONE HYDROLASE DOMAIN-CONTAINING PROTEIN-RELATED"/>
    <property type="match status" value="1"/>
</dbReference>
<dbReference type="CDD" id="cd06223">
    <property type="entry name" value="PRTases_typeI"/>
    <property type="match status" value="1"/>
</dbReference>
<evidence type="ECO:0000259" key="5">
    <source>
        <dbReference type="Pfam" id="PF01738"/>
    </source>
</evidence>
<organism evidence="6 7">
    <name type="scientific">Cryobacterium zhongshanensis</name>
    <dbReference type="NCBI Taxonomy" id="2928153"/>
    <lineage>
        <taxon>Bacteria</taxon>
        <taxon>Bacillati</taxon>
        <taxon>Actinomycetota</taxon>
        <taxon>Actinomycetes</taxon>
        <taxon>Micrococcales</taxon>
        <taxon>Microbacteriaceae</taxon>
        <taxon>Cryobacterium</taxon>
    </lineage>
</organism>
<comment type="caution">
    <text evidence="6">The sequence shown here is derived from an EMBL/GenBank/DDBJ whole genome shotgun (WGS) entry which is preliminary data.</text>
</comment>
<evidence type="ECO:0000256" key="3">
    <source>
        <dbReference type="SAM" id="MobiDB-lite"/>
    </source>
</evidence>
<dbReference type="Proteomes" id="UP001165341">
    <property type="component" value="Unassembled WGS sequence"/>
</dbReference>
<dbReference type="InterPro" id="IPR002925">
    <property type="entry name" value="Dienelactn_hydro"/>
</dbReference>
<dbReference type="SUPFAM" id="SSF53474">
    <property type="entry name" value="alpha/beta-Hydrolases"/>
    <property type="match status" value="1"/>
</dbReference>
<dbReference type="InterPro" id="IPR029058">
    <property type="entry name" value="AB_hydrolase_fold"/>
</dbReference>
<gene>
    <name evidence="6" type="ORF">MQH31_06585</name>
</gene>
<name>A0AA41QTP8_9MICO</name>
<evidence type="ECO:0000256" key="2">
    <source>
        <dbReference type="ARBA" id="ARBA00022801"/>
    </source>
</evidence>
<dbReference type="InterPro" id="IPR000836">
    <property type="entry name" value="PRTase_dom"/>
</dbReference>
<dbReference type="SUPFAM" id="SSF53271">
    <property type="entry name" value="PRTase-like"/>
    <property type="match status" value="1"/>
</dbReference>
<feature type="domain" description="Phosphoribosyltransferase" evidence="4">
    <location>
        <begin position="13"/>
        <end position="164"/>
    </location>
</feature>
<dbReference type="Pfam" id="PF01738">
    <property type="entry name" value="DLH"/>
    <property type="match status" value="1"/>
</dbReference>
<evidence type="ECO:0000256" key="1">
    <source>
        <dbReference type="ARBA" id="ARBA00008645"/>
    </source>
</evidence>
<dbReference type="PANTHER" id="PTHR22946:SF9">
    <property type="entry name" value="POLYKETIDE TRANSFERASE AF380"/>
    <property type="match status" value="1"/>
</dbReference>
<reference evidence="6" key="1">
    <citation type="submission" date="2022-03" db="EMBL/GenBank/DDBJ databases">
        <title>Cryobacterium sp. nov. strain ZS14-85, isolated from Antarctic soil.</title>
        <authorList>
            <person name="Li J."/>
            <person name="Niu G."/>
        </authorList>
    </citation>
    <scope>NUCLEOTIDE SEQUENCE</scope>
    <source>
        <strain evidence="6">ZS14-85</strain>
    </source>
</reference>
<evidence type="ECO:0000259" key="4">
    <source>
        <dbReference type="Pfam" id="PF00156"/>
    </source>
</evidence>
<proteinExistence type="inferred from homology"/>
<dbReference type="Gene3D" id="3.30.1310.20">
    <property type="entry name" value="PRTase-like"/>
    <property type="match status" value="1"/>
</dbReference>
<dbReference type="InterPro" id="IPR050261">
    <property type="entry name" value="FrsA_esterase"/>
</dbReference>
<accession>A0AA41QTP8</accession>
<feature type="domain" description="Dienelactone hydrolase" evidence="5">
    <location>
        <begin position="238"/>
        <end position="415"/>
    </location>
</feature>
<evidence type="ECO:0000313" key="7">
    <source>
        <dbReference type="Proteomes" id="UP001165341"/>
    </source>
</evidence>
<dbReference type="EMBL" id="JALGAR010000001">
    <property type="protein sequence ID" value="MCI4657476.1"/>
    <property type="molecule type" value="Genomic_DNA"/>
</dbReference>
<dbReference type="GO" id="GO:0052689">
    <property type="term" value="F:carboxylic ester hydrolase activity"/>
    <property type="evidence" value="ECO:0007669"/>
    <property type="project" value="UniProtKB-ARBA"/>
</dbReference>
<dbReference type="InterPro" id="IPR029057">
    <property type="entry name" value="PRTase-like"/>
</dbReference>
<dbReference type="Gene3D" id="3.40.50.1820">
    <property type="entry name" value="alpha/beta hydrolase"/>
    <property type="match status" value="1"/>
</dbReference>
<feature type="compositionally biased region" description="Basic and acidic residues" evidence="3">
    <location>
        <begin position="456"/>
        <end position="468"/>
    </location>
</feature>
<evidence type="ECO:0000313" key="6">
    <source>
        <dbReference type="EMBL" id="MCI4657476.1"/>
    </source>
</evidence>
<comment type="similarity">
    <text evidence="1">Belongs to the AB hydrolase superfamily.</text>
</comment>